<protein>
    <submittedName>
        <fullName evidence="1">Uncharacterized protein</fullName>
    </submittedName>
</protein>
<proteinExistence type="predicted"/>
<dbReference type="KEGG" id="hdn:Hden_3004"/>
<dbReference type="RefSeq" id="WP_013216958.1">
    <property type="nucleotide sequence ID" value="NC_014313.1"/>
</dbReference>
<organism evidence="1 2">
    <name type="scientific">Hyphomicrobium denitrificans (strain ATCC 51888 / DSM 1869 / NCIMB 11706 / TK 0415)</name>
    <dbReference type="NCBI Taxonomy" id="582899"/>
    <lineage>
        <taxon>Bacteria</taxon>
        <taxon>Pseudomonadati</taxon>
        <taxon>Pseudomonadota</taxon>
        <taxon>Alphaproteobacteria</taxon>
        <taxon>Hyphomicrobiales</taxon>
        <taxon>Hyphomicrobiaceae</taxon>
        <taxon>Hyphomicrobium</taxon>
    </lineage>
</organism>
<dbReference type="Proteomes" id="UP000002033">
    <property type="component" value="Chromosome"/>
</dbReference>
<dbReference type="HOGENOM" id="CLU_1978477_0_0_5"/>
<name>D8JVE5_HYPDA</name>
<evidence type="ECO:0000313" key="1">
    <source>
        <dbReference type="EMBL" id="ADJ24799.1"/>
    </source>
</evidence>
<evidence type="ECO:0000313" key="2">
    <source>
        <dbReference type="Proteomes" id="UP000002033"/>
    </source>
</evidence>
<accession>D8JVE5</accession>
<dbReference type="AlphaFoldDB" id="D8JVE5"/>
<keyword evidence="2" id="KW-1185">Reference proteome</keyword>
<dbReference type="EMBL" id="CP002083">
    <property type="protein sequence ID" value="ADJ24799.1"/>
    <property type="molecule type" value="Genomic_DNA"/>
</dbReference>
<dbReference type="STRING" id="582899.Hden_3004"/>
<reference evidence="2" key="1">
    <citation type="journal article" date="2011" name="J. Bacteriol.">
        <title>Genome sequences of eight morphologically diverse alphaproteobacteria.</title>
        <authorList>
            <consortium name="US DOE Joint Genome Institute"/>
            <person name="Brown P.J."/>
            <person name="Kysela D.T."/>
            <person name="Buechlein A."/>
            <person name="Hemmerich C."/>
            <person name="Brun Y.V."/>
        </authorList>
    </citation>
    <scope>NUCLEOTIDE SEQUENCE [LARGE SCALE GENOMIC DNA]</scope>
    <source>
        <strain evidence="2">ATCC 51888 / DSM 1869 / NCIB 11706 / TK 0415</strain>
    </source>
</reference>
<sequence precursor="true">MKAALSALGLHAIAAIAESDTFMKVISTNDPERELRKHRSANPRVEGIALTLYANNEIFTERLIASALATLERTGTRRDGRWVGCTAEKLEAALTEAADILHVRLLTPAARLAMAQHKLDNEAGRR</sequence>
<gene>
    <name evidence="1" type="ordered locus">Hden_3004</name>
</gene>